<evidence type="ECO:0000313" key="2">
    <source>
        <dbReference type="EMBL" id="KAG7090276.1"/>
    </source>
</evidence>
<gene>
    <name evidence="2" type="ORF">E1B28_011873</name>
</gene>
<evidence type="ECO:0000313" key="3">
    <source>
        <dbReference type="Proteomes" id="UP001049176"/>
    </source>
</evidence>
<dbReference type="GeneID" id="66080948"/>
<proteinExistence type="predicted"/>
<feature type="compositionally biased region" description="Basic and acidic residues" evidence="1">
    <location>
        <begin position="315"/>
        <end position="330"/>
    </location>
</feature>
<dbReference type="EMBL" id="CM032187">
    <property type="protein sequence ID" value="KAG7090276.1"/>
    <property type="molecule type" value="Genomic_DNA"/>
</dbReference>
<keyword evidence="3" id="KW-1185">Reference proteome</keyword>
<evidence type="ECO:0000256" key="1">
    <source>
        <dbReference type="SAM" id="MobiDB-lite"/>
    </source>
</evidence>
<protein>
    <submittedName>
        <fullName evidence="2">Uncharacterized protein</fullName>
    </submittedName>
</protein>
<dbReference type="RefSeq" id="XP_043006746.1">
    <property type="nucleotide sequence ID" value="XM_043156931.1"/>
</dbReference>
<dbReference type="KEGG" id="more:E1B28_011873"/>
<dbReference type="Proteomes" id="UP001049176">
    <property type="component" value="Chromosome 7"/>
</dbReference>
<organism evidence="2 3">
    <name type="scientific">Marasmius oreades</name>
    <name type="common">fairy-ring Marasmius</name>
    <dbReference type="NCBI Taxonomy" id="181124"/>
    <lineage>
        <taxon>Eukaryota</taxon>
        <taxon>Fungi</taxon>
        <taxon>Dikarya</taxon>
        <taxon>Basidiomycota</taxon>
        <taxon>Agaricomycotina</taxon>
        <taxon>Agaricomycetes</taxon>
        <taxon>Agaricomycetidae</taxon>
        <taxon>Agaricales</taxon>
        <taxon>Marasmiineae</taxon>
        <taxon>Marasmiaceae</taxon>
        <taxon>Marasmius</taxon>
    </lineage>
</organism>
<reference evidence="2" key="1">
    <citation type="journal article" date="2021" name="Genome Biol. Evol.">
        <title>The assembled and annotated genome of the fairy-ring fungus Marasmius oreades.</title>
        <authorList>
            <person name="Hiltunen M."/>
            <person name="Ament-Velasquez S.L."/>
            <person name="Johannesson H."/>
        </authorList>
    </citation>
    <scope>NUCLEOTIDE SEQUENCE</scope>
    <source>
        <strain evidence="2">03SP1</strain>
    </source>
</reference>
<dbReference type="OrthoDB" id="2747778at2759"/>
<sequence>MQQKSRYHVYGSSSSIPSASLCQTFAHKKLRTNLDDRNKSLGPQEGNFRLGEEPSGKYEGSMDPEELSRRFLSNASTVQPRFGGGVEGGFGGACSGKETGISHGSYKEYATYSAMIDAIELACVELNLRLSKTASSKASSVDWSQDIYPIAHHDLVVDDHESFFHLLCWVALKDAGHGLTDREATETLGEIYDQARYTQGRRVLGGIGKRRAMLSRAMELEGKFAPGPLRDLIVTLENTLLVRYDRAPTEEEVCQYEEFVRSGAESYPRTQEGRMLAKTEEYFQKQKDLCDSSWMLQKFRDAGDSLLKQPSPSFGKEKIRSAEHFKGQVT</sequence>
<dbReference type="AlphaFoldDB" id="A0A9P7RW40"/>
<feature type="region of interest" description="Disordered" evidence="1">
    <location>
        <begin position="33"/>
        <end position="64"/>
    </location>
</feature>
<comment type="caution">
    <text evidence="2">The sequence shown here is derived from an EMBL/GenBank/DDBJ whole genome shotgun (WGS) entry which is preliminary data.</text>
</comment>
<accession>A0A9P7RW40</accession>
<name>A0A9P7RW40_9AGAR</name>
<feature type="region of interest" description="Disordered" evidence="1">
    <location>
        <begin position="307"/>
        <end position="330"/>
    </location>
</feature>